<dbReference type="STRING" id="490188.SAMN04488068_1288"/>
<evidence type="ECO:0000256" key="2">
    <source>
        <dbReference type="ARBA" id="ARBA00022737"/>
    </source>
</evidence>
<dbReference type="InterPro" id="IPR019734">
    <property type="entry name" value="TPR_rpt"/>
</dbReference>
<dbReference type="Pfam" id="PF14559">
    <property type="entry name" value="TPR_19"/>
    <property type="match status" value="1"/>
</dbReference>
<dbReference type="PANTHER" id="PTHR12788:SF10">
    <property type="entry name" value="PROTEIN-TYROSINE SULFOTRANSFERASE"/>
    <property type="match status" value="1"/>
</dbReference>
<evidence type="ECO:0000313" key="5">
    <source>
        <dbReference type="EMBL" id="SHG77171.1"/>
    </source>
</evidence>
<evidence type="ECO:0000256" key="3">
    <source>
        <dbReference type="ARBA" id="ARBA00022803"/>
    </source>
</evidence>
<dbReference type="GO" id="GO:0008476">
    <property type="term" value="F:protein-tyrosine sulfotransferase activity"/>
    <property type="evidence" value="ECO:0007669"/>
    <property type="project" value="InterPro"/>
</dbReference>
<dbReference type="Pfam" id="PF07719">
    <property type="entry name" value="TPR_2"/>
    <property type="match status" value="1"/>
</dbReference>
<dbReference type="InterPro" id="IPR027417">
    <property type="entry name" value="P-loop_NTPase"/>
</dbReference>
<protein>
    <submittedName>
        <fullName evidence="5">Tetratricopeptide repeat-containing protein</fullName>
    </submittedName>
</protein>
<feature type="repeat" description="TPR" evidence="4">
    <location>
        <begin position="194"/>
        <end position="227"/>
    </location>
</feature>
<evidence type="ECO:0000256" key="4">
    <source>
        <dbReference type="PROSITE-ProRule" id="PRU00339"/>
    </source>
</evidence>
<keyword evidence="1" id="KW-0808">Transferase</keyword>
<dbReference type="SMART" id="SM00028">
    <property type="entry name" value="TPR"/>
    <property type="match status" value="5"/>
</dbReference>
<evidence type="ECO:0000313" key="6">
    <source>
        <dbReference type="Proteomes" id="UP000199758"/>
    </source>
</evidence>
<dbReference type="PROSITE" id="PS50005">
    <property type="entry name" value="TPR"/>
    <property type="match status" value="3"/>
</dbReference>
<dbReference type="InterPro" id="IPR026634">
    <property type="entry name" value="TPST-like"/>
</dbReference>
<dbReference type="InterPro" id="IPR011990">
    <property type="entry name" value="TPR-like_helical_dom_sf"/>
</dbReference>
<dbReference type="AlphaFoldDB" id="A0A1M5MIZ0"/>
<organism evidence="5 6">
    <name type="scientific">Hydrocarboniphaga daqingensis</name>
    <dbReference type="NCBI Taxonomy" id="490188"/>
    <lineage>
        <taxon>Bacteria</taxon>
        <taxon>Pseudomonadati</taxon>
        <taxon>Pseudomonadota</taxon>
        <taxon>Gammaproteobacteria</taxon>
        <taxon>Nevskiales</taxon>
        <taxon>Nevskiaceae</taxon>
        <taxon>Hydrocarboniphaga</taxon>
    </lineage>
</organism>
<dbReference type="EMBL" id="FQWZ01000003">
    <property type="protein sequence ID" value="SHG77171.1"/>
    <property type="molecule type" value="Genomic_DNA"/>
</dbReference>
<keyword evidence="6" id="KW-1185">Reference proteome</keyword>
<dbReference type="Gene3D" id="3.40.50.300">
    <property type="entry name" value="P-loop containing nucleotide triphosphate hydrolases"/>
    <property type="match status" value="1"/>
</dbReference>
<keyword evidence="2" id="KW-0677">Repeat</keyword>
<dbReference type="Pfam" id="PF13469">
    <property type="entry name" value="Sulfotransfer_3"/>
    <property type="match status" value="1"/>
</dbReference>
<dbReference type="SUPFAM" id="SSF52540">
    <property type="entry name" value="P-loop containing nucleoside triphosphate hydrolases"/>
    <property type="match status" value="1"/>
</dbReference>
<sequence length="505" mass="56248">MPVPRDNVDALFQSAANLLMQQRYREAVPIYRQALARVPTHADGWFNLAFALKRLGDFAAALEAYSRALACRPAHAEEIHLNRAVIYSDHLRDESAAERELHAALALAPMHGAAWLNLGNLYEEQGKREPARECYLKLLQVVPTAGRADALRLEAWARLAALSAPEQLDDTLLRSLHAAADDGHEDSGLDPARASLYIALGRHYDRIGDVDRAMDAFARGKQIAHRSSPAYQPEVEVQLIDQLIAAPAAHREAPCSDDADAPAPLFICGLFRSGSTLIEQVLSGHPMIAAAGELDLLPRMVRDQLSPYPQSLARLSAADARRLAQQYGQQRPAALTASAVGLRYVTDKRPDNYRLIGLIKRLFPSAKIIHTQRHLLDNGLSIYMQHLNPRRFGYAATLSSIGHQIGQYRRLMDHWRQCYPGDIYDFSYDAFVRDPGPQLAAVLRFLQLPDHPPCLAFNERSTSVKTASVWQVRRPLYAEASGRWQRYQAHLQPLIDALPADTPLA</sequence>
<proteinExistence type="predicted"/>
<dbReference type="InterPro" id="IPR013105">
    <property type="entry name" value="TPR_2"/>
</dbReference>
<dbReference type="Gene3D" id="1.25.40.10">
    <property type="entry name" value="Tetratricopeptide repeat domain"/>
    <property type="match status" value="2"/>
</dbReference>
<evidence type="ECO:0000256" key="1">
    <source>
        <dbReference type="ARBA" id="ARBA00022679"/>
    </source>
</evidence>
<dbReference type="RefSeq" id="WP_072895625.1">
    <property type="nucleotide sequence ID" value="NZ_FQWZ01000003.1"/>
</dbReference>
<gene>
    <name evidence="5" type="ORF">SAMN04488068_1288</name>
</gene>
<dbReference type="SUPFAM" id="SSF48452">
    <property type="entry name" value="TPR-like"/>
    <property type="match status" value="1"/>
</dbReference>
<feature type="repeat" description="TPR" evidence="4">
    <location>
        <begin position="112"/>
        <end position="145"/>
    </location>
</feature>
<dbReference type="OrthoDB" id="9815894at2"/>
<reference evidence="5 6" key="1">
    <citation type="submission" date="2016-11" db="EMBL/GenBank/DDBJ databases">
        <authorList>
            <person name="Jaros S."/>
            <person name="Januszkiewicz K."/>
            <person name="Wedrychowicz H."/>
        </authorList>
    </citation>
    <scope>NUCLEOTIDE SEQUENCE [LARGE SCALE GENOMIC DNA]</scope>
    <source>
        <strain evidence="5 6">CGMCC 1.7049</strain>
    </source>
</reference>
<name>A0A1M5MIZ0_9GAMM</name>
<dbReference type="Proteomes" id="UP000199758">
    <property type="component" value="Unassembled WGS sequence"/>
</dbReference>
<keyword evidence="3 4" id="KW-0802">TPR repeat</keyword>
<feature type="repeat" description="TPR" evidence="4">
    <location>
        <begin position="42"/>
        <end position="75"/>
    </location>
</feature>
<accession>A0A1M5MIZ0</accession>
<dbReference type="PANTHER" id="PTHR12788">
    <property type="entry name" value="PROTEIN-TYROSINE SULFOTRANSFERASE 2"/>
    <property type="match status" value="1"/>
</dbReference>